<organism evidence="2 3">
    <name type="scientific">Acidipropionibacterium acidipropionici</name>
    <dbReference type="NCBI Taxonomy" id="1748"/>
    <lineage>
        <taxon>Bacteria</taxon>
        <taxon>Bacillati</taxon>
        <taxon>Actinomycetota</taxon>
        <taxon>Actinomycetes</taxon>
        <taxon>Propionibacteriales</taxon>
        <taxon>Propionibacteriaceae</taxon>
        <taxon>Acidipropionibacterium</taxon>
    </lineage>
</organism>
<feature type="region of interest" description="Disordered" evidence="1">
    <location>
        <begin position="1"/>
        <end position="25"/>
    </location>
</feature>
<dbReference type="EMBL" id="CP014352">
    <property type="protein sequence ID" value="AMS04136.1"/>
    <property type="molecule type" value="Genomic_DNA"/>
</dbReference>
<dbReference type="Proteomes" id="UP000075221">
    <property type="component" value="Chromosome"/>
</dbReference>
<evidence type="ECO:0000256" key="1">
    <source>
        <dbReference type="SAM" id="MobiDB-lite"/>
    </source>
</evidence>
<dbReference type="AlphaFoldDB" id="A0AAC9FBL5"/>
<accession>A0AAC9FBL5</accession>
<dbReference type="RefSeq" id="WP_062818729.1">
    <property type="nucleotide sequence ID" value="NZ_CP014352.1"/>
</dbReference>
<name>A0AAC9FBL5_9ACTN</name>
<feature type="compositionally biased region" description="Basic and acidic residues" evidence="1">
    <location>
        <begin position="9"/>
        <end position="24"/>
    </location>
</feature>
<proteinExistence type="predicted"/>
<reference evidence="2 3" key="1">
    <citation type="submission" date="2016-02" db="EMBL/GenBank/DDBJ databases">
        <title>Complete Genome Sequence of Propionibacterium acidipropionici ATCC 55737.</title>
        <authorList>
            <person name="Luna Flores C.H."/>
            <person name="Nielsen L.K."/>
            <person name="Marcellin E."/>
        </authorList>
    </citation>
    <scope>NUCLEOTIDE SEQUENCE [LARGE SCALE GENOMIC DNA]</scope>
    <source>
        <strain evidence="2 3">ATCC 55737</strain>
    </source>
</reference>
<protein>
    <submittedName>
        <fullName evidence="2">Uncharacterized protein</fullName>
    </submittedName>
</protein>
<sequence>MSGAPTQKTDQEEPRRPAPRKPADVETVWLDIDTGAGVDMDGREVLPILGGRRTKKPILSDLLTTALHHHARRLVVCGQVPDHAEAWLLPTDSQREEFDGTWTTRGLYLRSGSPARGRFTHTATKAHVDLHVAAEWFGGHDLTPVQARWSTRELASIINQVVKREWALMDRPGAEGINLWKLLAPDSYDMAPMDPDIGALIASTSPQHRYEYLVKGPSSCDCGDCLAPIDPDTQIDQFCYVDGRFMYAGSVTGEVGAAPATMLDGPGAQDLFAENPYWPARYHIRFRIPSWWTGIGILPVKHPDGKRWHWPNRPGSVHETWADASELKLAVDQGYTTEAAPEGPVDNPVEFLGGIKLSKVNSLRPYAEAVQRMIAEARRRWADKNPTAAGILEAALKHMYRVSIGQMASHNPVTTTTVLDSGDIPRDIASFTTLRDAKGHRVAYQYETERWHRDPDTWHPEIASRLWALSRVRTLSTPIAGTRLKTGALSIPEEQLIAIHGDAIYTTQVPVWSLPVEAGGGDDGRDGRLRLKGVLPGPLTVPATRADRGDLSEQAEAHGIPIPETDDA</sequence>
<evidence type="ECO:0000313" key="2">
    <source>
        <dbReference type="EMBL" id="AMS04136.1"/>
    </source>
</evidence>
<feature type="region of interest" description="Disordered" evidence="1">
    <location>
        <begin position="534"/>
        <end position="568"/>
    </location>
</feature>
<gene>
    <name evidence="2" type="ORF">AXH35_00200</name>
</gene>
<evidence type="ECO:0000313" key="3">
    <source>
        <dbReference type="Proteomes" id="UP000075221"/>
    </source>
</evidence>